<protein>
    <submittedName>
        <fullName evidence="1">Uncharacterized protein</fullName>
    </submittedName>
</protein>
<dbReference type="AlphaFoldDB" id="A0A516SAK3"/>
<dbReference type="RefSeq" id="WP_143856102.1">
    <property type="nucleotide sequence ID" value="NZ_CP041730.1"/>
</dbReference>
<accession>A0A516SAK3</accession>
<dbReference type="Proteomes" id="UP000317550">
    <property type="component" value="Chromosome"/>
</dbReference>
<keyword evidence="2" id="KW-1185">Reference proteome</keyword>
<reference evidence="2" key="1">
    <citation type="submission" date="2019-07" db="EMBL/GenBank/DDBJ databases">
        <title>Chitinimonas sp. nov., isolated from Ny-Alesund, arctica soil.</title>
        <authorList>
            <person name="Xu Q."/>
            <person name="Peng F."/>
        </authorList>
    </citation>
    <scope>NUCLEOTIDE SEQUENCE [LARGE SCALE GENOMIC DNA]</scope>
    <source>
        <strain evidence="2">R3-44</strain>
    </source>
</reference>
<proteinExistence type="predicted"/>
<dbReference type="KEGG" id="cari:FNU76_01720"/>
<evidence type="ECO:0000313" key="1">
    <source>
        <dbReference type="EMBL" id="QDQ25177.1"/>
    </source>
</evidence>
<dbReference type="OrthoDB" id="9902839at2"/>
<name>A0A516SAK3_9NEIS</name>
<gene>
    <name evidence="1" type="ORF">FNU76_01720</name>
</gene>
<dbReference type="EMBL" id="CP041730">
    <property type="protein sequence ID" value="QDQ25177.1"/>
    <property type="molecule type" value="Genomic_DNA"/>
</dbReference>
<organism evidence="1 2">
    <name type="scientific">Chitinimonas arctica</name>
    <dbReference type="NCBI Taxonomy" id="2594795"/>
    <lineage>
        <taxon>Bacteria</taxon>
        <taxon>Pseudomonadati</taxon>
        <taxon>Pseudomonadota</taxon>
        <taxon>Betaproteobacteria</taxon>
        <taxon>Neisseriales</taxon>
        <taxon>Chitinibacteraceae</taxon>
        <taxon>Chitinimonas</taxon>
    </lineage>
</organism>
<sequence length="171" mass="18767">MKLTHLPLFAFVLIGITASGQAKKEPDVWLQALRSINYAATVKAGFVPGCKGGSALSLSKYYRLVCPKLYSIPNEIIESAALPYLKRHVSKDIALQAIAAWTSREGILLSQKMVLVIESGQKDLLTFDDLRMLDDRNRSEHGRAFGAFADDKEGSAAVVTAMSLYVPKHSR</sequence>
<evidence type="ECO:0000313" key="2">
    <source>
        <dbReference type="Proteomes" id="UP000317550"/>
    </source>
</evidence>